<evidence type="ECO:0000259" key="14">
    <source>
        <dbReference type="Pfam" id="PF01435"/>
    </source>
</evidence>
<keyword evidence="8" id="KW-0862">Zinc</keyword>
<comment type="caution">
    <text evidence="15">The sequence shown here is derived from an EMBL/GenBank/DDBJ whole genome shotgun (WGS) entry which is preliminary data.</text>
</comment>
<feature type="transmembrane region" description="Helical" evidence="13">
    <location>
        <begin position="44"/>
        <end position="62"/>
    </location>
</feature>
<reference evidence="15 16" key="1">
    <citation type="submission" date="2021-05" db="EMBL/GenBank/DDBJ databases">
        <title>Shewanella sp. JM162201.</title>
        <authorList>
            <person name="Xu S."/>
            <person name="Li A."/>
        </authorList>
    </citation>
    <scope>NUCLEOTIDE SEQUENCE [LARGE SCALE GENOMIC DNA]</scope>
    <source>
        <strain evidence="15 16">JM162201</strain>
    </source>
</reference>
<evidence type="ECO:0000256" key="3">
    <source>
        <dbReference type="ARBA" id="ARBA00022475"/>
    </source>
</evidence>
<keyword evidence="3" id="KW-1003">Cell membrane</keyword>
<evidence type="ECO:0000256" key="12">
    <source>
        <dbReference type="SAM" id="MobiDB-lite"/>
    </source>
</evidence>
<feature type="transmembrane region" description="Helical" evidence="13">
    <location>
        <begin position="304"/>
        <end position="322"/>
    </location>
</feature>
<dbReference type="PANTHER" id="PTHR43221:SF1">
    <property type="entry name" value="PROTEASE HTPX"/>
    <property type="match status" value="1"/>
</dbReference>
<keyword evidence="7" id="KW-0378">Hydrolase</keyword>
<dbReference type="InterPro" id="IPR050083">
    <property type="entry name" value="HtpX_protease"/>
</dbReference>
<dbReference type="Gene3D" id="3.30.2010.10">
    <property type="entry name" value="Metalloproteases ('zincins'), catalytic domain"/>
    <property type="match status" value="1"/>
</dbReference>
<comment type="cofactor">
    <cofactor evidence="1">
        <name>Zn(2+)</name>
        <dbReference type="ChEBI" id="CHEBI:29105"/>
    </cofactor>
</comment>
<dbReference type="CDD" id="cd07325">
    <property type="entry name" value="M48_Ste24p_like"/>
    <property type="match status" value="1"/>
</dbReference>
<evidence type="ECO:0000313" key="15">
    <source>
        <dbReference type="EMBL" id="MBT1443570.1"/>
    </source>
</evidence>
<keyword evidence="5 13" id="KW-0812">Transmembrane</keyword>
<organism evidence="15 16">
    <name type="scientific">Shewanella jiangmenensis</name>
    <dbReference type="NCBI Taxonomy" id="2837387"/>
    <lineage>
        <taxon>Bacteria</taxon>
        <taxon>Pseudomonadati</taxon>
        <taxon>Pseudomonadota</taxon>
        <taxon>Gammaproteobacteria</taxon>
        <taxon>Alteromonadales</taxon>
        <taxon>Shewanellaceae</taxon>
        <taxon>Shewanella</taxon>
    </lineage>
</organism>
<dbReference type="Pfam" id="PF01435">
    <property type="entry name" value="Peptidase_M48"/>
    <property type="match status" value="1"/>
</dbReference>
<proteinExistence type="predicted"/>
<evidence type="ECO:0000256" key="9">
    <source>
        <dbReference type="ARBA" id="ARBA00022989"/>
    </source>
</evidence>
<gene>
    <name evidence="15" type="ORF">KJI95_03415</name>
</gene>
<dbReference type="RefSeq" id="WP_214505746.1">
    <property type="nucleotide sequence ID" value="NZ_JAHEPS010000001.1"/>
</dbReference>
<protein>
    <submittedName>
        <fullName evidence="15">M48 family metallopeptidase</fullName>
    </submittedName>
</protein>
<name>A0ABS5V0Z5_9GAMM</name>
<keyword evidence="11 13" id="KW-0472">Membrane</keyword>
<evidence type="ECO:0000256" key="2">
    <source>
        <dbReference type="ARBA" id="ARBA00004651"/>
    </source>
</evidence>
<evidence type="ECO:0000256" key="4">
    <source>
        <dbReference type="ARBA" id="ARBA00022670"/>
    </source>
</evidence>
<feature type="transmembrane region" description="Helical" evidence="13">
    <location>
        <begin position="69"/>
        <end position="89"/>
    </location>
</feature>
<dbReference type="PANTHER" id="PTHR43221">
    <property type="entry name" value="PROTEASE HTPX"/>
    <property type="match status" value="1"/>
</dbReference>
<evidence type="ECO:0000256" key="8">
    <source>
        <dbReference type="ARBA" id="ARBA00022833"/>
    </source>
</evidence>
<feature type="compositionally biased region" description="Low complexity" evidence="12">
    <location>
        <begin position="346"/>
        <end position="360"/>
    </location>
</feature>
<evidence type="ECO:0000256" key="10">
    <source>
        <dbReference type="ARBA" id="ARBA00023049"/>
    </source>
</evidence>
<feature type="domain" description="Peptidase M48" evidence="14">
    <location>
        <begin position="100"/>
        <end position="178"/>
    </location>
</feature>
<evidence type="ECO:0000313" key="16">
    <source>
        <dbReference type="Proteomes" id="UP001195903"/>
    </source>
</evidence>
<dbReference type="Proteomes" id="UP001195903">
    <property type="component" value="Unassembled WGS sequence"/>
</dbReference>
<comment type="subcellular location">
    <subcellularLocation>
        <location evidence="2">Cell membrane</location>
        <topology evidence="2">Multi-pass membrane protein</topology>
    </subcellularLocation>
</comment>
<dbReference type="EMBL" id="JAHEPS010000001">
    <property type="protein sequence ID" value="MBT1443570.1"/>
    <property type="molecule type" value="Genomic_DNA"/>
</dbReference>
<keyword evidence="16" id="KW-1185">Reference proteome</keyword>
<evidence type="ECO:0000256" key="7">
    <source>
        <dbReference type="ARBA" id="ARBA00022801"/>
    </source>
</evidence>
<feature type="region of interest" description="Disordered" evidence="12">
    <location>
        <begin position="346"/>
        <end position="388"/>
    </location>
</feature>
<keyword evidence="9 13" id="KW-1133">Transmembrane helix</keyword>
<dbReference type="InterPro" id="IPR001915">
    <property type="entry name" value="Peptidase_M48"/>
</dbReference>
<evidence type="ECO:0000256" key="11">
    <source>
        <dbReference type="ARBA" id="ARBA00023136"/>
    </source>
</evidence>
<keyword evidence="6" id="KW-0479">Metal-binding</keyword>
<evidence type="ECO:0000256" key="1">
    <source>
        <dbReference type="ARBA" id="ARBA00001947"/>
    </source>
</evidence>
<evidence type="ECO:0000256" key="6">
    <source>
        <dbReference type="ARBA" id="ARBA00022723"/>
    </source>
</evidence>
<keyword evidence="10" id="KW-0482">Metalloprotease</keyword>
<accession>A0ABS5V0Z5</accession>
<sequence>MEAVLPEGGVIPASSADAPAPNSVTQSAAPIALDALVYPKEKPLFAILAVIAALLWLTLIVLTKGLALLFVLMFFIAYLFGHSAFISYLKGTAVEITADQFPELHARFLESCKRLEIKTPPRAYLFAADGMLNALATRFLRRNYVVLFSSIVDALKQDPDGINFYMGHELGHIRRGHLGSGPFLVLSSWLPLLGPAYARACKYSCDLHGLRCTNSLESASRAVAVLAAGSEQWRNMNLDAYIRQSEESRGFWMSFHELGASYPWLTKRMGHLKARAEGKPYVAPGRSVLAWCLSLLMPRTGNPLGAMIFFFMILGVVAALLLPKMSGMTDKLPGLLGGGLSQDSSQWDQSYSDQSYTDQSAADQSYADQGGANADAQGTTGVFAEDGSGADSSAEVAFDAGNPQQSAADIAAQLGGFKPIQELITTHYQTTQAWPESVDVPEGLPVIQLYEQGIIGFTGSDALGSFQGYEIYLIPEVHEAGIEWVCHSPDIPNEYLPEQCQG</sequence>
<feature type="compositionally biased region" description="Low complexity" evidence="12">
    <location>
        <begin position="367"/>
        <end position="381"/>
    </location>
</feature>
<evidence type="ECO:0000256" key="5">
    <source>
        <dbReference type="ARBA" id="ARBA00022692"/>
    </source>
</evidence>
<keyword evidence="4" id="KW-0645">Protease</keyword>
<evidence type="ECO:0000256" key="13">
    <source>
        <dbReference type="SAM" id="Phobius"/>
    </source>
</evidence>